<dbReference type="PANTHER" id="PTHR38116:SF9">
    <property type="entry name" value="BZIP DOMAIN-CONTAINING PROTEIN"/>
    <property type="match status" value="1"/>
</dbReference>
<evidence type="ECO:0000313" key="5">
    <source>
        <dbReference type="Proteomes" id="UP000324022"/>
    </source>
</evidence>
<dbReference type="InterPro" id="IPR046347">
    <property type="entry name" value="bZIP_sf"/>
</dbReference>
<accession>A0A5C3E6S3</accession>
<evidence type="ECO:0000256" key="2">
    <source>
        <dbReference type="SAM" id="MobiDB-lite"/>
    </source>
</evidence>
<dbReference type="SUPFAM" id="SSF57959">
    <property type="entry name" value="Leucine zipper domain"/>
    <property type="match status" value="1"/>
</dbReference>
<dbReference type="PROSITE" id="PS00036">
    <property type="entry name" value="BZIP_BASIC"/>
    <property type="match status" value="1"/>
</dbReference>
<feature type="domain" description="BZIP" evidence="3">
    <location>
        <begin position="81"/>
        <end position="94"/>
    </location>
</feature>
<dbReference type="Pfam" id="PF11905">
    <property type="entry name" value="DUF3425"/>
    <property type="match status" value="1"/>
</dbReference>
<feature type="region of interest" description="Disordered" evidence="2">
    <location>
        <begin position="356"/>
        <end position="388"/>
    </location>
</feature>
<dbReference type="AlphaFoldDB" id="A0A5C3E6S3"/>
<reference evidence="4 5" key="1">
    <citation type="submission" date="2018-03" db="EMBL/GenBank/DDBJ databases">
        <authorList>
            <person name="Guldener U."/>
        </authorList>
    </citation>
    <scope>NUCLEOTIDE SEQUENCE [LARGE SCALE GENOMIC DNA]</scope>
    <source>
        <strain evidence="4 5">NBRC100155</strain>
    </source>
</reference>
<evidence type="ECO:0000256" key="1">
    <source>
        <dbReference type="SAM" id="Coils"/>
    </source>
</evidence>
<dbReference type="CDD" id="cd14686">
    <property type="entry name" value="bZIP"/>
    <property type="match status" value="1"/>
</dbReference>
<feature type="compositionally biased region" description="Polar residues" evidence="2">
    <location>
        <begin position="49"/>
        <end position="70"/>
    </location>
</feature>
<dbReference type="PANTHER" id="PTHR38116">
    <property type="entry name" value="CHROMOSOME 7, WHOLE GENOME SHOTGUN SEQUENCE"/>
    <property type="match status" value="1"/>
</dbReference>
<evidence type="ECO:0000259" key="3">
    <source>
        <dbReference type="PROSITE" id="PS00036"/>
    </source>
</evidence>
<sequence>MNSASSSFLDIEGIDSWLASNESSQQQRDAALSAWLQEVLQSNDHDTAGPSTQAGISLTDGSISNPLTLATSPSATLEQIRRKNRLAQQRSRKRRNDHVKELEEEVRHLKELLAAERRRSLPIPYQRRIGQDTDADIGLDKQLQGSASMSHLLASLADGTFDDRFFPLLGRHFGNSEPHRQSRQSSLSSFQDPDAAISWLISFTTDSNNFARAASARQMSLPSAIVMPELVLYKVCRFYFRLLLPFSTSFGSGLVNLNSAKVVREPEMVFTRAGHDTTSRTDASLSQDGTLPEVLMPTRTQRMVGTHPIEIAVIPFATLREKLLLTLMAMNGGQSFKVDDSDVTVIPDNNKIYEFDFSHKPNSGRAHPDASSNNRTSSKEGPSRRDPLRPVARKWLDTFMVDFVGSLRVWSASDDCFNTTGFELRPDFVAKYGLMLDADIIKTSNFWRRSRGEPRLPIG</sequence>
<feature type="coiled-coil region" evidence="1">
    <location>
        <begin position="92"/>
        <end position="119"/>
    </location>
</feature>
<gene>
    <name evidence="4" type="ORF">UTRI_10087</name>
</gene>
<keyword evidence="1" id="KW-0175">Coiled coil</keyword>
<evidence type="ECO:0000313" key="4">
    <source>
        <dbReference type="EMBL" id="SPO25287.1"/>
    </source>
</evidence>
<dbReference type="Proteomes" id="UP000324022">
    <property type="component" value="Unassembled WGS sequence"/>
</dbReference>
<feature type="compositionally biased region" description="Basic and acidic residues" evidence="2">
    <location>
        <begin position="377"/>
        <end position="388"/>
    </location>
</feature>
<protein>
    <recommendedName>
        <fullName evidence="3">BZIP domain-containing protein</fullName>
    </recommendedName>
</protein>
<feature type="region of interest" description="Disordered" evidence="2">
    <location>
        <begin position="44"/>
        <end position="70"/>
    </location>
</feature>
<proteinExistence type="predicted"/>
<dbReference type="InterPro" id="IPR004827">
    <property type="entry name" value="bZIP"/>
</dbReference>
<dbReference type="InterPro" id="IPR021833">
    <property type="entry name" value="DUF3425"/>
</dbReference>
<dbReference type="OrthoDB" id="2245989at2759"/>
<dbReference type="EMBL" id="OOIN01000010">
    <property type="protein sequence ID" value="SPO25287.1"/>
    <property type="molecule type" value="Genomic_DNA"/>
</dbReference>
<name>A0A5C3E6S3_9BASI</name>
<dbReference type="GO" id="GO:0003700">
    <property type="term" value="F:DNA-binding transcription factor activity"/>
    <property type="evidence" value="ECO:0007669"/>
    <property type="project" value="InterPro"/>
</dbReference>
<keyword evidence="5" id="KW-1185">Reference proteome</keyword>
<organism evidence="4 5">
    <name type="scientific">Ustilago trichophora</name>
    <dbReference type="NCBI Taxonomy" id="86804"/>
    <lineage>
        <taxon>Eukaryota</taxon>
        <taxon>Fungi</taxon>
        <taxon>Dikarya</taxon>
        <taxon>Basidiomycota</taxon>
        <taxon>Ustilaginomycotina</taxon>
        <taxon>Ustilaginomycetes</taxon>
        <taxon>Ustilaginales</taxon>
        <taxon>Ustilaginaceae</taxon>
        <taxon>Ustilago</taxon>
    </lineage>
</organism>